<protein>
    <submittedName>
        <fullName evidence="2">Uncharacterized protein</fullName>
    </submittedName>
</protein>
<evidence type="ECO:0000256" key="1">
    <source>
        <dbReference type="SAM" id="MobiDB-lite"/>
    </source>
</evidence>
<evidence type="ECO:0000313" key="3">
    <source>
        <dbReference type="Proteomes" id="UP001176941"/>
    </source>
</evidence>
<dbReference type="EMBL" id="OX459942">
    <property type="protein sequence ID" value="CAI9177079.1"/>
    <property type="molecule type" value="Genomic_DNA"/>
</dbReference>
<evidence type="ECO:0000313" key="2">
    <source>
        <dbReference type="EMBL" id="CAI9177079.1"/>
    </source>
</evidence>
<keyword evidence="3" id="KW-1185">Reference proteome</keyword>
<gene>
    <name evidence="2" type="ORF">MRATA1EN1_LOCUS26041</name>
</gene>
<organism evidence="2 3">
    <name type="scientific">Rangifer tarandus platyrhynchus</name>
    <name type="common">Svalbard reindeer</name>
    <dbReference type="NCBI Taxonomy" id="3082113"/>
    <lineage>
        <taxon>Eukaryota</taxon>
        <taxon>Metazoa</taxon>
        <taxon>Chordata</taxon>
        <taxon>Craniata</taxon>
        <taxon>Vertebrata</taxon>
        <taxon>Euteleostomi</taxon>
        <taxon>Mammalia</taxon>
        <taxon>Eutheria</taxon>
        <taxon>Laurasiatheria</taxon>
        <taxon>Artiodactyla</taxon>
        <taxon>Ruminantia</taxon>
        <taxon>Pecora</taxon>
        <taxon>Cervidae</taxon>
        <taxon>Odocoileinae</taxon>
        <taxon>Rangifer</taxon>
    </lineage>
</organism>
<sequence>MSVQIHTVENVSAFPYEYIVWVLKEPNCRGQRSLTASAPEWAASMSEVQSSERQRRKYWVEGAHSRMPLRASRPLGLGLDFATISNTAAVLGAALLEAGRARVRVSPAHPGSGVGFSARCAPGPGSLCSAAYSQPRPRARGAQSGGAGLTPAPPPGTPPRDHARVLCLRWGAAPPSSAARGPAFRPDQRSEHEKTSDSAALSGCSPK</sequence>
<dbReference type="Proteomes" id="UP001176941">
    <property type="component" value="Chromosome 6"/>
</dbReference>
<feature type="compositionally biased region" description="Low complexity" evidence="1">
    <location>
        <begin position="171"/>
        <end position="185"/>
    </location>
</feature>
<proteinExistence type="predicted"/>
<feature type="region of interest" description="Disordered" evidence="1">
    <location>
        <begin position="131"/>
        <end position="207"/>
    </location>
</feature>
<reference evidence="2" key="1">
    <citation type="submission" date="2023-04" db="EMBL/GenBank/DDBJ databases">
        <authorList>
            <consortium name="ELIXIR-Norway"/>
        </authorList>
    </citation>
    <scope>NUCLEOTIDE SEQUENCE [LARGE SCALE GENOMIC DNA]</scope>
</reference>
<accession>A0ABN8ZTM2</accession>
<feature type="compositionally biased region" description="Basic and acidic residues" evidence="1">
    <location>
        <begin position="186"/>
        <end position="196"/>
    </location>
</feature>
<name>A0ABN8ZTM2_RANTA</name>